<evidence type="ECO:0000256" key="12">
    <source>
        <dbReference type="RuleBase" id="RU000461"/>
    </source>
</evidence>
<evidence type="ECO:0000256" key="1">
    <source>
        <dbReference type="ARBA" id="ARBA00004370"/>
    </source>
</evidence>
<sequence>MYTVLVLKPERLRSKLRSQGIRGPPPTLLVGNLRELKKIQSTTVVDQSSHQENKNNKMIVISHDWGSTVFSCFERWRKAYGSTFLCAIGNIQVLYVTDSEMLKDIGLCTSLDLGKPSYLQRERGPLLGQGILTANGSIWAHQRKIIAPELFMDKVKGMVKLMVESAESLVKTWESKIDEWGVAEIRVDEGLRSFSADIISRACFGSSYSKGEDIFLRLRALQQVMSKQSLMLGVPGLRYLPTKNNTKIWRLEKEIRALILKVVKERMESTSEKDLLQMILEGSNNGDLTPAMADRFIVDNCKSLYFAGHETTAMSASWSLVLLASNPEWQDRVRAEVFEVCGGHRLPDIDMLRKMKLLNMVIQEALRLYPTVVFLSREVLQDMKLGQVDVPKGVNLWVPVVTLQQDPEIWGPDAHMFNPERFARGITGACKQPHVYMPFGVGTRTCVGQNLAMIELKVILSLILSKFSFSLSPKYRHSPVFNLVIEPKHGVDLLIKKL</sequence>
<dbReference type="STRING" id="56857.A0A200RC30"/>
<dbReference type="OrthoDB" id="1470350at2759"/>
<evidence type="ECO:0000256" key="4">
    <source>
        <dbReference type="ARBA" id="ARBA00022692"/>
    </source>
</evidence>
<dbReference type="Pfam" id="PF00067">
    <property type="entry name" value="p450"/>
    <property type="match status" value="1"/>
</dbReference>
<dbReference type="AlphaFoldDB" id="A0A200RC30"/>
<dbReference type="GO" id="GO:0005506">
    <property type="term" value="F:iron ion binding"/>
    <property type="evidence" value="ECO:0007669"/>
    <property type="project" value="InterPro"/>
</dbReference>
<keyword evidence="14" id="KW-1185">Reference proteome</keyword>
<dbReference type="Gene3D" id="1.10.630.10">
    <property type="entry name" value="Cytochrome P450"/>
    <property type="match status" value="1"/>
</dbReference>
<dbReference type="Proteomes" id="UP000195402">
    <property type="component" value="Unassembled WGS sequence"/>
</dbReference>
<gene>
    <name evidence="13" type="ORF">BVC80_157g72</name>
</gene>
<evidence type="ECO:0000256" key="9">
    <source>
        <dbReference type="ARBA" id="ARBA00023033"/>
    </source>
</evidence>
<evidence type="ECO:0000256" key="7">
    <source>
        <dbReference type="ARBA" id="ARBA00023002"/>
    </source>
</evidence>
<dbReference type="GO" id="GO:0033075">
    <property type="term" value="P:isoquinoline alkaloid biosynthetic process"/>
    <property type="evidence" value="ECO:0007669"/>
    <property type="project" value="UniProtKB-ARBA"/>
</dbReference>
<reference evidence="13 14" key="1">
    <citation type="journal article" date="2017" name="Mol. Plant">
        <title>The Genome of Medicinal Plant Macleaya cordata Provides New Insights into Benzylisoquinoline Alkaloids Metabolism.</title>
        <authorList>
            <person name="Liu X."/>
            <person name="Liu Y."/>
            <person name="Huang P."/>
            <person name="Ma Y."/>
            <person name="Qing Z."/>
            <person name="Tang Q."/>
            <person name="Cao H."/>
            <person name="Cheng P."/>
            <person name="Zheng Y."/>
            <person name="Yuan Z."/>
            <person name="Zhou Y."/>
            <person name="Liu J."/>
            <person name="Tang Z."/>
            <person name="Zhuo Y."/>
            <person name="Zhang Y."/>
            <person name="Yu L."/>
            <person name="Huang J."/>
            <person name="Yang P."/>
            <person name="Peng Q."/>
            <person name="Zhang J."/>
            <person name="Jiang W."/>
            <person name="Zhang Z."/>
            <person name="Lin K."/>
            <person name="Ro D.K."/>
            <person name="Chen X."/>
            <person name="Xiong X."/>
            <person name="Shang Y."/>
            <person name="Huang S."/>
            <person name="Zeng J."/>
        </authorList>
    </citation>
    <scope>NUCLEOTIDE SEQUENCE [LARGE SCALE GENOMIC DNA]</scope>
    <source>
        <strain evidence="14">cv. BLH2017</strain>
        <tissue evidence="13">Root</tissue>
    </source>
</reference>
<dbReference type="GO" id="GO:0020037">
    <property type="term" value="F:heme binding"/>
    <property type="evidence" value="ECO:0007669"/>
    <property type="project" value="InterPro"/>
</dbReference>
<dbReference type="OMA" id="YGKFRIP"/>
<evidence type="ECO:0000256" key="5">
    <source>
        <dbReference type="ARBA" id="ARBA00022723"/>
    </source>
</evidence>
<dbReference type="FunCoup" id="A0A200RC30">
    <property type="interactions" value="195"/>
</dbReference>
<protein>
    <submittedName>
        <fullName evidence="13">Cytochrome P450</fullName>
    </submittedName>
</protein>
<comment type="similarity">
    <text evidence="2 12">Belongs to the cytochrome P450 family.</text>
</comment>
<dbReference type="InterPro" id="IPR050665">
    <property type="entry name" value="Cytochrome_P450_Monooxygen"/>
</dbReference>
<dbReference type="InterPro" id="IPR002401">
    <property type="entry name" value="Cyt_P450_E_grp-I"/>
</dbReference>
<evidence type="ECO:0000256" key="2">
    <source>
        <dbReference type="ARBA" id="ARBA00010617"/>
    </source>
</evidence>
<keyword evidence="5 11" id="KW-0479">Metal-binding</keyword>
<dbReference type="InterPro" id="IPR017972">
    <property type="entry name" value="Cyt_P450_CS"/>
</dbReference>
<evidence type="ECO:0000313" key="13">
    <source>
        <dbReference type="EMBL" id="OVA20272.1"/>
    </source>
</evidence>
<keyword evidence="9 12" id="KW-0503">Monooxygenase</keyword>
<feature type="binding site" description="axial binding residue" evidence="11">
    <location>
        <position position="446"/>
    </location>
    <ligand>
        <name>heme</name>
        <dbReference type="ChEBI" id="CHEBI:30413"/>
    </ligand>
    <ligandPart>
        <name>Fe</name>
        <dbReference type="ChEBI" id="CHEBI:18248"/>
    </ligandPart>
</feature>
<keyword evidence="6" id="KW-1133">Transmembrane helix</keyword>
<dbReference type="SUPFAM" id="SSF48264">
    <property type="entry name" value="Cytochrome P450"/>
    <property type="match status" value="1"/>
</dbReference>
<keyword evidence="3 11" id="KW-0349">Heme</keyword>
<keyword evidence="4" id="KW-0812">Transmembrane</keyword>
<dbReference type="PANTHER" id="PTHR24282">
    <property type="entry name" value="CYTOCHROME P450 FAMILY MEMBER"/>
    <property type="match status" value="1"/>
</dbReference>
<proteinExistence type="inferred from homology"/>
<dbReference type="EMBL" id="MVGT01000143">
    <property type="protein sequence ID" value="OVA20272.1"/>
    <property type="molecule type" value="Genomic_DNA"/>
</dbReference>
<dbReference type="GO" id="GO:0004497">
    <property type="term" value="F:monooxygenase activity"/>
    <property type="evidence" value="ECO:0007669"/>
    <property type="project" value="UniProtKB-KW"/>
</dbReference>
<evidence type="ECO:0000256" key="8">
    <source>
        <dbReference type="ARBA" id="ARBA00023004"/>
    </source>
</evidence>
<dbReference type="InParanoid" id="A0A200RC30"/>
<keyword evidence="7 12" id="KW-0560">Oxidoreductase</keyword>
<evidence type="ECO:0000313" key="14">
    <source>
        <dbReference type="Proteomes" id="UP000195402"/>
    </source>
</evidence>
<dbReference type="PROSITE" id="PS00086">
    <property type="entry name" value="CYTOCHROME_P450"/>
    <property type="match status" value="1"/>
</dbReference>
<dbReference type="PANTHER" id="PTHR24282:SF196">
    <property type="entry name" value="CYTOCHROME P450 714C2"/>
    <property type="match status" value="1"/>
</dbReference>
<dbReference type="PRINTS" id="PR00463">
    <property type="entry name" value="EP450I"/>
</dbReference>
<evidence type="ECO:0000256" key="3">
    <source>
        <dbReference type="ARBA" id="ARBA00022617"/>
    </source>
</evidence>
<evidence type="ECO:0000256" key="11">
    <source>
        <dbReference type="PIRSR" id="PIRSR602401-1"/>
    </source>
</evidence>
<evidence type="ECO:0000256" key="10">
    <source>
        <dbReference type="ARBA" id="ARBA00023136"/>
    </source>
</evidence>
<comment type="cofactor">
    <cofactor evidence="11">
        <name>heme</name>
        <dbReference type="ChEBI" id="CHEBI:30413"/>
    </cofactor>
</comment>
<comment type="subcellular location">
    <subcellularLocation>
        <location evidence="1">Membrane</location>
    </subcellularLocation>
</comment>
<evidence type="ECO:0000256" key="6">
    <source>
        <dbReference type="ARBA" id="ARBA00022989"/>
    </source>
</evidence>
<organism evidence="13 14">
    <name type="scientific">Macleaya cordata</name>
    <name type="common">Five-seeded plume-poppy</name>
    <name type="synonym">Bocconia cordata</name>
    <dbReference type="NCBI Taxonomy" id="56857"/>
    <lineage>
        <taxon>Eukaryota</taxon>
        <taxon>Viridiplantae</taxon>
        <taxon>Streptophyta</taxon>
        <taxon>Embryophyta</taxon>
        <taxon>Tracheophyta</taxon>
        <taxon>Spermatophyta</taxon>
        <taxon>Magnoliopsida</taxon>
        <taxon>Ranunculales</taxon>
        <taxon>Papaveraceae</taxon>
        <taxon>Papaveroideae</taxon>
        <taxon>Macleaya</taxon>
    </lineage>
</organism>
<dbReference type="PRINTS" id="PR00385">
    <property type="entry name" value="P450"/>
</dbReference>
<comment type="caution">
    <text evidence="13">The sequence shown here is derived from an EMBL/GenBank/DDBJ whole genome shotgun (WGS) entry which is preliminary data.</text>
</comment>
<name>A0A200RC30_MACCD</name>
<dbReference type="GO" id="GO:0016705">
    <property type="term" value="F:oxidoreductase activity, acting on paired donors, with incorporation or reduction of molecular oxygen"/>
    <property type="evidence" value="ECO:0007669"/>
    <property type="project" value="InterPro"/>
</dbReference>
<dbReference type="GO" id="GO:0016020">
    <property type="term" value="C:membrane"/>
    <property type="evidence" value="ECO:0007669"/>
    <property type="project" value="UniProtKB-SubCell"/>
</dbReference>
<dbReference type="InterPro" id="IPR001128">
    <property type="entry name" value="Cyt_P450"/>
</dbReference>
<keyword evidence="10" id="KW-0472">Membrane</keyword>
<dbReference type="InterPro" id="IPR036396">
    <property type="entry name" value="Cyt_P450_sf"/>
</dbReference>
<accession>A0A200RC30</accession>
<keyword evidence="8 11" id="KW-0408">Iron</keyword>